<evidence type="ECO:0000313" key="2">
    <source>
        <dbReference type="EMBL" id="ORY17738.1"/>
    </source>
</evidence>
<evidence type="ECO:0000313" key="3">
    <source>
        <dbReference type="Proteomes" id="UP000193920"/>
    </source>
</evidence>
<feature type="transmembrane region" description="Helical" evidence="1">
    <location>
        <begin position="13"/>
        <end position="40"/>
    </location>
</feature>
<evidence type="ECO:0000256" key="1">
    <source>
        <dbReference type="SAM" id="Phobius"/>
    </source>
</evidence>
<dbReference type="Proteomes" id="UP000193920">
    <property type="component" value="Unassembled WGS sequence"/>
</dbReference>
<gene>
    <name evidence="2" type="ORF">LY90DRAFT_517550</name>
</gene>
<sequence length="198" mass="22810">MNFDISEKTLKKLLIIMIVSSISSFNILGIVVSGFSFYGLKKKDISLLKIMIIPFLFDIFILASLFVICIITDVTLLQYYNSYDRKDELNKEILCLIPITIIIMVLSIFQIFIIISIRKFIKNFYLNKTKRNSYNIIKDDSKTNSISSFSSIIDINMNSTEISYPENSNLIDYSLQPAFPMENDNVNNNSNNNTYNTI</sequence>
<feature type="transmembrane region" description="Helical" evidence="1">
    <location>
        <begin position="52"/>
        <end position="76"/>
    </location>
</feature>
<reference evidence="2 3" key="1">
    <citation type="submission" date="2016-08" db="EMBL/GenBank/DDBJ databases">
        <title>A Parts List for Fungal Cellulosomes Revealed by Comparative Genomics.</title>
        <authorList>
            <consortium name="DOE Joint Genome Institute"/>
            <person name="Haitjema C.H."/>
            <person name="Gilmore S.P."/>
            <person name="Henske J.K."/>
            <person name="Solomon K.V."/>
            <person name="De Groot R."/>
            <person name="Kuo A."/>
            <person name="Mondo S.J."/>
            <person name="Salamov A.A."/>
            <person name="Labutti K."/>
            <person name="Zhao Z."/>
            <person name="Chiniquy J."/>
            <person name="Barry K."/>
            <person name="Brewer H.M."/>
            <person name="Purvine S.O."/>
            <person name="Wright A.T."/>
            <person name="Boxma B."/>
            <person name="Van Alen T."/>
            <person name="Hackstein J.H."/>
            <person name="Baker S.E."/>
            <person name="Grigoriev I.V."/>
            <person name="O'Malley M.A."/>
        </authorList>
    </citation>
    <scope>NUCLEOTIDE SEQUENCE [LARGE SCALE GENOMIC DNA]</scope>
    <source>
        <strain evidence="2 3">G1</strain>
    </source>
</reference>
<feature type="transmembrane region" description="Helical" evidence="1">
    <location>
        <begin position="96"/>
        <end position="121"/>
    </location>
</feature>
<dbReference type="EMBL" id="MCOG01000324">
    <property type="protein sequence ID" value="ORY17738.1"/>
    <property type="molecule type" value="Genomic_DNA"/>
</dbReference>
<accession>A0A1Y2A5E8</accession>
<proteinExistence type="predicted"/>
<protein>
    <submittedName>
        <fullName evidence="2">Uncharacterized protein</fullName>
    </submittedName>
</protein>
<keyword evidence="3" id="KW-1185">Reference proteome</keyword>
<comment type="caution">
    <text evidence="2">The sequence shown here is derived from an EMBL/GenBank/DDBJ whole genome shotgun (WGS) entry which is preliminary data.</text>
</comment>
<dbReference type="AlphaFoldDB" id="A0A1Y2A5E8"/>
<keyword evidence="1" id="KW-1133">Transmembrane helix</keyword>
<keyword evidence="1" id="KW-0472">Membrane</keyword>
<keyword evidence="1" id="KW-0812">Transmembrane</keyword>
<dbReference type="OrthoDB" id="10645492at2759"/>
<name>A0A1Y2A5E8_9FUNG</name>
<organism evidence="2 3">
    <name type="scientific">Neocallimastix californiae</name>
    <dbReference type="NCBI Taxonomy" id="1754190"/>
    <lineage>
        <taxon>Eukaryota</taxon>
        <taxon>Fungi</taxon>
        <taxon>Fungi incertae sedis</taxon>
        <taxon>Chytridiomycota</taxon>
        <taxon>Chytridiomycota incertae sedis</taxon>
        <taxon>Neocallimastigomycetes</taxon>
        <taxon>Neocallimastigales</taxon>
        <taxon>Neocallimastigaceae</taxon>
        <taxon>Neocallimastix</taxon>
    </lineage>
</organism>